<comment type="caution">
    <text evidence="2">The sequence shown here is derived from an EMBL/GenBank/DDBJ whole genome shotgun (WGS) entry which is preliminary data.</text>
</comment>
<dbReference type="RefSeq" id="WP_382405927.1">
    <property type="nucleotide sequence ID" value="NZ_JBHSGU010000002.1"/>
</dbReference>
<evidence type="ECO:0000256" key="1">
    <source>
        <dbReference type="SAM" id="Coils"/>
    </source>
</evidence>
<accession>A0ABV9LRR2</accession>
<dbReference type="Pfam" id="PF19795">
    <property type="entry name" value="DUF6279"/>
    <property type="match status" value="1"/>
</dbReference>
<dbReference type="PROSITE" id="PS51257">
    <property type="entry name" value="PROKAR_LIPOPROTEIN"/>
    <property type="match status" value="1"/>
</dbReference>
<keyword evidence="1" id="KW-0175">Coiled coil</keyword>
<keyword evidence="2" id="KW-0449">Lipoprotein</keyword>
<feature type="coiled-coil region" evidence="1">
    <location>
        <begin position="123"/>
        <end position="157"/>
    </location>
</feature>
<gene>
    <name evidence="2" type="ORF">ACFO4O_03275</name>
</gene>
<keyword evidence="3" id="KW-1185">Reference proteome</keyword>
<reference evidence="3" key="1">
    <citation type="journal article" date="2019" name="Int. J. Syst. Evol. Microbiol.">
        <title>The Global Catalogue of Microorganisms (GCM) 10K type strain sequencing project: providing services to taxonomists for standard genome sequencing and annotation.</title>
        <authorList>
            <consortium name="The Broad Institute Genomics Platform"/>
            <consortium name="The Broad Institute Genome Sequencing Center for Infectious Disease"/>
            <person name="Wu L."/>
            <person name="Ma J."/>
        </authorList>
    </citation>
    <scope>NUCLEOTIDE SEQUENCE [LARGE SCALE GENOMIC DNA]</scope>
    <source>
        <strain evidence="3">KACC 12507</strain>
    </source>
</reference>
<organism evidence="2 3">
    <name type="scientific">Glaciecola siphonariae</name>
    <dbReference type="NCBI Taxonomy" id="521012"/>
    <lineage>
        <taxon>Bacteria</taxon>
        <taxon>Pseudomonadati</taxon>
        <taxon>Pseudomonadota</taxon>
        <taxon>Gammaproteobacteria</taxon>
        <taxon>Alteromonadales</taxon>
        <taxon>Alteromonadaceae</taxon>
        <taxon>Glaciecola</taxon>
    </lineage>
</organism>
<sequence length="280" mass="33454">MKKIIVLFAVLLITGCSAKFAYKNLDWLVYWYVDDYVELNNEQEDKFDAYIAQWQAWHIQSELPKYKAHLEELSNDIYTQNISIERMSYHQQKARDHWYRLRAHIAPGMADMATTLSEEQITYFFAALEKENVEDEKERAKREEKSAQERKEAWIERNLDNLSDWLGKLNDEQKSFVENSYGRFRSNSSNWVSYKRAYQQAMRSEFASPDRGERFKQRMIALINNPEAYRSSEMIEVSEHNERETKLYMLSLFTLSDEKQRRHLIGEIEDLRDDVVDLAQ</sequence>
<name>A0ABV9LRR2_9ALTE</name>
<evidence type="ECO:0000313" key="2">
    <source>
        <dbReference type="EMBL" id="MFC4699176.1"/>
    </source>
</evidence>
<evidence type="ECO:0000313" key="3">
    <source>
        <dbReference type="Proteomes" id="UP001595897"/>
    </source>
</evidence>
<proteinExistence type="predicted"/>
<protein>
    <submittedName>
        <fullName evidence="2">DUF6279 family lipoprotein</fullName>
    </submittedName>
</protein>
<dbReference type="EMBL" id="JBHSGU010000002">
    <property type="protein sequence ID" value="MFC4699176.1"/>
    <property type="molecule type" value="Genomic_DNA"/>
</dbReference>
<dbReference type="InterPro" id="IPR016875">
    <property type="entry name" value="UCP028200"/>
</dbReference>
<dbReference type="Proteomes" id="UP001595897">
    <property type="component" value="Unassembled WGS sequence"/>
</dbReference>
<dbReference type="PIRSF" id="PIRSF028200">
    <property type="entry name" value="UCP028200"/>
    <property type="match status" value="1"/>
</dbReference>